<proteinExistence type="predicted"/>
<protein>
    <submittedName>
        <fullName evidence="1">Cellulose biosynthesis cyclic di-GMP-binding regulatory protein BcsB</fullName>
    </submittedName>
</protein>
<organism evidence="1 2">
    <name type="scientific">Antarcticirhabdus aurantiaca</name>
    <dbReference type="NCBI Taxonomy" id="2606717"/>
    <lineage>
        <taxon>Bacteria</taxon>
        <taxon>Pseudomonadati</taxon>
        <taxon>Pseudomonadota</taxon>
        <taxon>Alphaproteobacteria</taxon>
        <taxon>Hyphomicrobiales</taxon>
        <taxon>Aurantimonadaceae</taxon>
        <taxon>Antarcticirhabdus</taxon>
    </lineage>
</organism>
<reference evidence="1" key="1">
    <citation type="submission" date="2022-11" db="EMBL/GenBank/DDBJ databases">
        <title>beta-Carotene-producing bacterium, Jeongeuplla avenae sp. nov., alleviates the salt stress of Arabidopsis seedlings.</title>
        <authorList>
            <person name="Jiang L."/>
            <person name="Lee J."/>
        </authorList>
    </citation>
    <scope>NUCLEOTIDE SEQUENCE</scope>
    <source>
        <strain evidence="1">DY_R2A_6</strain>
    </source>
</reference>
<evidence type="ECO:0000313" key="2">
    <source>
        <dbReference type="Proteomes" id="UP001163223"/>
    </source>
</evidence>
<dbReference type="EMBL" id="CP113520">
    <property type="protein sequence ID" value="WAJ28798.1"/>
    <property type="molecule type" value="Genomic_DNA"/>
</dbReference>
<evidence type="ECO:0000313" key="1">
    <source>
        <dbReference type="EMBL" id="WAJ28798.1"/>
    </source>
</evidence>
<keyword evidence="2" id="KW-1185">Reference proteome</keyword>
<dbReference type="Proteomes" id="UP001163223">
    <property type="component" value="Chromosome"/>
</dbReference>
<accession>A0ACD4NPU7</accession>
<name>A0ACD4NPU7_9HYPH</name>
<gene>
    <name evidence="1" type="ORF">OXU80_00640</name>
</gene>
<sequence>MRARLRFSLLPLLLALGWAAPAAAQPAQSAPFDMSPERPAATAPERQAPATTTPPAAPPPVAPAPVTPPAPSRPSTEPAPMPAVPAAPPAEQPPAPTPDAAPADAVTVAEAEATGPWRRHLLATSTLSLSGEIDRRRWSVYLTREEAEAAATLRLGYQNTILAAPESSRLSIFVNDTPLIEEAVASSDAVRDLSVPVPAGLLRPGFNTVTVESSLRHRTDCTIASTFDLWTEIDGARTFLEFDGAPERFAARRLEDIRATGVDANGRTSLRILVPEGDLSDASGPVLRLAEGLALILGMPNLSVEILQGALPEPAPGHLDVVAGPTEALAPVLGALAGPAPPGASPSFVSRPGGGALLVVSGSNWDEVLAGAERIVAFSDRPDLQPRQSVSSPALRAPDAPMIREGGVVTLAELGVPSQEFAGRRFQTQFSLAVPADFFAEAYGEAVLRLDVAYSGEILPGSQITVTVNGNIATTLPIGGVGGGGVLEAFPLKVTMRHLRPGANAIGIEAGLLTRADEVCLPGATSGTTGRFALFDSSRLEIPTFARIARVPNLAAMQGTGFPYAFGGPVSVIAGDDAAALANAAEILARLSFAAGRAVPVDTSGSLATAAAGNALFVGTPRQIPAGVFAQINVDPAGTALWGGGAPAAEQTTSLTLERWREQFGAEEGWRSALERLGDWMRVTFGVEEEGLRLVPGRDPPFVPGAEATLLVGQGPGPAPGSVWTVVSAPTEEALDAGTAALVREEAWTRLSGRVTTLDATGAVASVPVGAAEFLPTQPLSLANMRLILANWLSENVLSYATLLVVVALLLGLATTAFVQFLGRRR</sequence>